<evidence type="ECO:0000313" key="2">
    <source>
        <dbReference type="Proteomes" id="UP001476798"/>
    </source>
</evidence>
<dbReference type="Proteomes" id="UP001476798">
    <property type="component" value="Unassembled WGS sequence"/>
</dbReference>
<gene>
    <name evidence="1" type="ORF">GOODEAATRI_015858</name>
</gene>
<organism evidence="1 2">
    <name type="scientific">Goodea atripinnis</name>
    <dbReference type="NCBI Taxonomy" id="208336"/>
    <lineage>
        <taxon>Eukaryota</taxon>
        <taxon>Metazoa</taxon>
        <taxon>Chordata</taxon>
        <taxon>Craniata</taxon>
        <taxon>Vertebrata</taxon>
        <taxon>Euteleostomi</taxon>
        <taxon>Actinopterygii</taxon>
        <taxon>Neopterygii</taxon>
        <taxon>Teleostei</taxon>
        <taxon>Neoteleostei</taxon>
        <taxon>Acanthomorphata</taxon>
        <taxon>Ovalentaria</taxon>
        <taxon>Atherinomorphae</taxon>
        <taxon>Cyprinodontiformes</taxon>
        <taxon>Goodeidae</taxon>
        <taxon>Goodea</taxon>
    </lineage>
</organism>
<comment type="caution">
    <text evidence="1">The sequence shown here is derived from an EMBL/GenBank/DDBJ whole genome shotgun (WGS) entry which is preliminary data.</text>
</comment>
<sequence>ESRPFTTGETLAASPARSASKTKLHLHNLRMSLAFLIAARVGQTPPPEPRLTPVLLIPPPPLVRPLLRLLAILQAGAQCHVLPSFF</sequence>
<keyword evidence="2" id="KW-1185">Reference proteome</keyword>
<reference evidence="1 2" key="1">
    <citation type="submission" date="2021-06" db="EMBL/GenBank/DDBJ databases">
        <authorList>
            <person name="Palmer J.M."/>
        </authorList>
    </citation>
    <scope>NUCLEOTIDE SEQUENCE [LARGE SCALE GENOMIC DNA]</scope>
    <source>
        <strain evidence="1 2">GA_2019</strain>
        <tissue evidence="1">Muscle</tissue>
    </source>
</reference>
<accession>A0ABV0P4G6</accession>
<protein>
    <submittedName>
        <fullName evidence="1">Uncharacterized protein</fullName>
    </submittedName>
</protein>
<feature type="non-terminal residue" evidence="1">
    <location>
        <position position="1"/>
    </location>
</feature>
<dbReference type="EMBL" id="JAHRIO010061163">
    <property type="protein sequence ID" value="MEQ2178610.1"/>
    <property type="molecule type" value="Genomic_DNA"/>
</dbReference>
<name>A0ABV0P4G6_9TELE</name>
<proteinExistence type="predicted"/>
<evidence type="ECO:0000313" key="1">
    <source>
        <dbReference type="EMBL" id="MEQ2178610.1"/>
    </source>
</evidence>